<dbReference type="Proteomes" id="UP000574390">
    <property type="component" value="Unassembled WGS sequence"/>
</dbReference>
<proteinExistence type="predicted"/>
<evidence type="ECO:0000313" key="3">
    <source>
        <dbReference type="EMBL" id="KAF4733285.1"/>
    </source>
</evidence>
<gene>
    <name evidence="3" type="ORF">FOZ62_020905</name>
    <name evidence="2" type="ORF">FOZ63_022990</name>
</gene>
<protein>
    <submittedName>
        <fullName evidence="2">Uncharacterized protein</fullName>
    </submittedName>
</protein>
<accession>A0A7J6S899</accession>
<name>A0A7J6S899_PEROL</name>
<dbReference type="Proteomes" id="UP000553632">
    <property type="component" value="Unassembled WGS sequence"/>
</dbReference>
<feature type="compositionally biased region" description="Acidic residues" evidence="1">
    <location>
        <begin position="60"/>
        <end position="71"/>
    </location>
</feature>
<dbReference type="EMBL" id="JABANO010020357">
    <property type="protein sequence ID" value="KAF4728656.1"/>
    <property type="molecule type" value="Genomic_DNA"/>
</dbReference>
<keyword evidence="4" id="KW-1185">Reference proteome</keyword>
<reference evidence="4 5" key="1">
    <citation type="submission" date="2020-04" db="EMBL/GenBank/DDBJ databases">
        <title>Perkinsus olseni comparative genomics.</title>
        <authorList>
            <person name="Bogema D.R."/>
        </authorList>
    </citation>
    <scope>NUCLEOTIDE SEQUENCE [LARGE SCALE GENOMIC DNA]</scope>
    <source>
        <strain evidence="3">ATCC PRA-205</strain>
        <strain evidence="2 4">ATCC PRA-207</strain>
    </source>
</reference>
<organism evidence="2 4">
    <name type="scientific">Perkinsus olseni</name>
    <name type="common">Perkinsus atlanticus</name>
    <dbReference type="NCBI Taxonomy" id="32597"/>
    <lineage>
        <taxon>Eukaryota</taxon>
        <taxon>Sar</taxon>
        <taxon>Alveolata</taxon>
        <taxon>Perkinsozoa</taxon>
        <taxon>Perkinsea</taxon>
        <taxon>Perkinsida</taxon>
        <taxon>Perkinsidae</taxon>
        <taxon>Perkinsus</taxon>
    </lineage>
</organism>
<feature type="non-terminal residue" evidence="2">
    <location>
        <position position="130"/>
    </location>
</feature>
<evidence type="ECO:0000313" key="5">
    <source>
        <dbReference type="Proteomes" id="UP000574390"/>
    </source>
</evidence>
<evidence type="ECO:0000256" key="1">
    <source>
        <dbReference type="SAM" id="MobiDB-lite"/>
    </source>
</evidence>
<feature type="region of interest" description="Disordered" evidence="1">
    <location>
        <begin position="58"/>
        <end position="130"/>
    </location>
</feature>
<sequence length="130" mass="13820">PVVRLCWEGLGGQMAIVHARVFERRPTVRVKDCEKAEHSSHMRTMKVTLGAEAMGSDTEIAGDETPGDFDEISLGGAPPPGTCGRRDESARNLPSYTHRSRASVGAKVLNSDGNSTGVDGKVELALVESS</sequence>
<dbReference type="EMBL" id="JABANM010014056">
    <property type="protein sequence ID" value="KAF4733285.1"/>
    <property type="molecule type" value="Genomic_DNA"/>
</dbReference>
<evidence type="ECO:0000313" key="4">
    <source>
        <dbReference type="Proteomes" id="UP000553632"/>
    </source>
</evidence>
<comment type="caution">
    <text evidence="2">The sequence shown here is derived from an EMBL/GenBank/DDBJ whole genome shotgun (WGS) entry which is preliminary data.</text>
</comment>
<evidence type="ECO:0000313" key="2">
    <source>
        <dbReference type="EMBL" id="KAF4728656.1"/>
    </source>
</evidence>
<dbReference type="AlphaFoldDB" id="A0A7J6S899"/>
<feature type="non-terminal residue" evidence="2">
    <location>
        <position position="1"/>
    </location>
</feature>